<keyword evidence="2" id="KW-1185">Reference proteome</keyword>
<dbReference type="AlphaFoldDB" id="A0A9K3K695"/>
<dbReference type="OrthoDB" id="69177at2759"/>
<evidence type="ECO:0000313" key="1">
    <source>
        <dbReference type="EMBL" id="KAG7337894.1"/>
    </source>
</evidence>
<dbReference type="EMBL" id="JAGRRH010000070">
    <property type="protein sequence ID" value="KAG7337894.1"/>
    <property type="molecule type" value="Genomic_DNA"/>
</dbReference>
<gene>
    <name evidence="1" type="ORF">IV203_024583</name>
</gene>
<reference evidence="1" key="2">
    <citation type="submission" date="2021-04" db="EMBL/GenBank/DDBJ databases">
        <authorList>
            <person name="Podell S."/>
        </authorList>
    </citation>
    <scope>NUCLEOTIDE SEQUENCE</scope>
    <source>
        <strain evidence="1">Hildebrandi</strain>
    </source>
</reference>
<sequence length="176" mass="19500">MDDFERKALEKPIDKAWLSHPQVGKHTAFDGRLLHGAPGLYFPSRRNNTTTATTDVEPPVKRQKVDTANRKRYTLLHFKQGDSYTPPFSWNTAVDLSKPSQISSKVKLEPSSVDPAGEDEITLCNHHVTVKYNPLMAECHGASNQSSTVELELARDAIQLEVGDVLEDDGGEEGKS</sequence>
<comment type="caution">
    <text evidence="1">The sequence shown here is derived from an EMBL/GenBank/DDBJ whole genome shotgun (WGS) entry which is preliminary data.</text>
</comment>
<evidence type="ECO:0000313" key="2">
    <source>
        <dbReference type="Proteomes" id="UP000693970"/>
    </source>
</evidence>
<accession>A0A9K3K695</accession>
<dbReference type="Proteomes" id="UP000693970">
    <property type="component" value="Unassembled WGS sequence"/>
</dbReference>
<reference evidence="1" key="1">
    <citation type="journal article" date="2021" name="Sci. Rep.">
        <title>Diploid genomic architecture of Nitzschia inconspicua, an elite biomass production diatom.</title>
        <authorList>
            <person name="Oliver A."/>
            <person name="Podell S."/>
            <person name="Pinowska A."/>
            <person name="Traller J.C."/>
            <person name="Smith S.R."/>
            <person name="McClure R."/>
            <person name="Beliaev A."/>
            <person name="Bohutskyi P."/>
            <person name="Hill E.A."/>
            <person name="Rabines A."/>
            <person name="Zheng H."/>
            <person name="Allen L.Z."/>
            <person name="Kuo A."/>
            <person name="Grigoriev I.V."/>
            <person name="Allen A.E."/>
            <person name="Hazlebeck D."/>
            <person name="Allen E.E."/>
        </authorList>
    </citation>
    <scope>NUCLEOTIDE SEQUENCE</scope>
    <source>
        <strain evidence="1">Hildebrandi</strain>
    </source>
</reference>
<proteinExistence type="predicted"/>
<name>A0A9K3K695_9STRA</name>
<protein>
    <submittedName>
        <fullName evidence="1">Uncharacterized protein</fullName>
    </submittedName>
</protein>
<organism evidence="1 2">
    <name type="scientific">Nitzschia inconspicua</name>
    <dbReference type="NCBI Taxonomy" id="303405"/>
    <lineage>
        <taxon>Eukaryota</taxon>
        <taxon>Sar</taxon>
        <taxon>Stramenopiles</taxon>
        <taxon>Ochrophyta</taxon>
        <taxon>Bacillariophyta</taxon>
        <taxon>Bacillariophyceae</taxon>
        <taxon>Bacillariophycidae</taxon>
        <taxon>Bacillariales</taxon>
        <taxon>Bacillariaceae</taxon>
        <taxon>Nitzschia</taxon>
    </lineage>
</organism>